<name>A0ABD0K0L6_9CAEN</name>
<dbReference type="Proteomes" id="UP001519460">
    <property type="component" value="Unassembled WGS sequence"/>
</dbReference>
<dbReference type="EMBL" id="JACVVK020000281">
    <property type="protein sequence ID" value="KAK7480451.1"/>
    <property type="molecule type" value="Genomic_DNA"/>
</dbReference>
<evidence type="ECO:0000313" key="2">
    <source>
        <dbReference type="EMBL" id="KAK7480451.1"/>
    </source>
</evidence>
<feature type="region of interest" description="Disordered" evidence="1">
    <location>
        <begin position="1"/>
        <end position="29"/>
    </location>
</feature>
<gene>
    <name evidence="2" type="ORF">BaRGS_00028268</name>
</gene>
<dbReference type="AlphaFoldDB" id="A0ABD0K0L6"/>
<accession>A0ABD0K0L6</accession>
<comment type="caution">
    <text evidence="2">The sequence shown here is derived from an EMBL/GenBank/DDBJ whole genome shotgun (WGS) entry which is preliminary data.</text>
</comment>
<feature type="non-terminal residue" evidence="2">
    <location>
        <position position="160"/>
    </location>
</feature>
<feature type="compositionally biased region" description="Basic and acidic residues" evidence="1">
    <location>
        <begin position="104"/>
        <end position="121"/>
    </location>
</feature>
<protein>
    <submittedName>
        <fullName evidence="2">Uncharacterized protein</fullName>
    </submittedName>
</protein>
<evidence type="ECO:0000256" key="1">
    <source>
        <dbReference type="SAM" id="MobiDB-lite"/>
    </source>
</evidence>
<feature type="region of interest" description="Disordered" evidence="1">
    <location>
        <begin position="102"/>
        <end position="129"/>
    </location>
</feature>
<keyword evidence="3" id="KW-1185">Reference proteome</keyword>
<reference evidence="2 3" key="1">
    <citation type="journal article" date="2023" name="Sci. Data">
        <title>Genome assembly of the Korean intertidal mud-creeper Batillaria attramentaria.</title>
        <authorList>
            <person name="Patra A.K."/>
            <person name="Ho P.T."/>
            <person name="Jun S."/>
            <person name="Lee S.J."/>
            <person name="Kim Y."/>
            <person name="Won Y.J."/>
        </authorList>
    </citation>
    <scope>NUCLEOTIDE SEQUENCE [LARGE SCALE GENOMIC DNA]</scope>
    <source>
        <strain evidence="2">Wonlab-2016</strain>
    </source>
</reference>
<proteinExistence type="predicted"/>
<organism evidence="2 3">
    <name type="scientific">Batillaria attramentaria</name>
    <dbReference type="NCBI Taxonomy" id="370345"/>
    <lineage>
        <taxon>Eukaryota</taxon>
        <taxon>Metazoa</taxon>
        <taxon>Spiralia</taxon>
        <taxon>Lophotrochozoa</taxon>
        <taxon>Mollusca</taxon>
        <taxon>Gastropoda</taxon>
        <taxon>Caenogastropoda</taxon>
        <taxon>Sorbeoconcha</taxon>
        <taxon>Cerithioidea</taxon>
        <taxon>Batillariidae</taxon>
        <taxon>Batillaria</taxon>
    </lineage>
</organism>
<sequence>DQNLLQYASAQIGPSPRESPGVMTKGKSRDQRAIYRKWEENHPFRRIQAYHQQQYRCRKHDVGQIERRSLGRTTSNLRGTDLPRQQFFDLCNTSGERKLRHAHSSGERKLCNAHSSGERKLRNAHSSGARKLRNAPFRLVNVMHEVPFRENFATLAITAE</sequence>
<feature type="non-terminal residue" evidence="2">
    <location>
        <position position="1"/>
    </location>
</feature>
<evidence type="ECO:0000313" key="3">
    <source>
        <dbReference type="Proteomes" id="UP001519460"/>
    </source>
</evidence>